<dbReference type="SUPFAM" id="SSF57850">
    <property type="entry name" value="RING/U-box"/>
    <property type="match status" value="1"/>
</dbReference>
<keyword evidence="2 4" id="KW-0863">Zinc-finger</keyword>
<dbReference type="InterPro" id="IPR050143">
    <property type="entry name" value="TRIM/RBCC"/>
</dbReference>
<dbReference type="PROSITE" id="PS50119">
    <property type="entry name" value="ZF_BBOX"/>
    <property type="match status" value="1"/>
</dbReference>
<dbReference type="InterPro" id="IPR001841">
    <property type="entry name" value="Znf_RING"/>
</dbReference>
<proteinExistence type="predicted"/>
<feature type="coiled-coil region" evidence="5">
    <location>
        <begin position="169"/>
        <end position="196"/>
    </location>
</feature>
<dbReference type="InterPro" id="IPR013083">
    <property type="entry name" value="Znf_RING/FYVE/PHD"/>
</dbReference>
<dbReference type="PROSITE" id="PS50089">
    <property type="entry name" value="ZF_RING_2"/>
    <property type="match status" value="1"/>
</dbReference>
<feature type="domain" description="RING-type" evidence="6">
    <location>
        <begin position="17"/>
        <end position="55"/>
    </location>
</feature>
<dbReference type="SUPFAM" id="SSF57845">
    <property type="entry name" value="B-box zinc-binding domain"/>
    <property type="match status" value="1"/>
</dbReference>
<dbReference type="AlphaFoldDB" id="A0A1Q3FMS1"/>
<dbReference type="CDD" id="cd19756">
    <property type="entry name" value="Bbox2"/>
    <property type="match status" value="1"/>
</dbReference>
<dbReference type="EMBL" id="GFDL01006249">
    <property type="protein sequence ID" value="JAV28796.1"/>
    <property type="molecule type" value="Transcribed_RNA"/>
</dbReference>
<dbReference type="Gene3D" id="3.30.40.10">
    <property type="entry name" value="Zinc/RING finger domain, C3HC4 (zinc finger)"/>
    <property type="match status" value="1"/>
</dbReference>
<reference evidence="8" key="1">
    <citation type="submission" date="2017-01" db="EMBL/GenBank/DDBJ databases">
        <title>A deep insight into the sialotranscriptome of adult male and female Cluex tarsalis mosquitoes.</title>
        <authorList>
            <person name="Ribeiro J.M."/>
            <person name="Moreira F."/>
            <person name="Bernard K.A."/>
            <person name="Calvo E."/>
        </authorList>
    </citation>
    <scope>NUCLEOTIDE SEQUENCE</scope>
    <source>
        <strain evidence="8">Kern County</strain>
        <tissue evidence="8">Salivary glands</tissue>
    </source>
</reference>
<name>A0A1Q3FMS1_CULTA</name>
<evidence type="ECO:0000256" key="2">
    <source>
        <dbReference type="ARBA" id="ARBA00022771"/>
    </source>
</evidence>
<dbReference type="GO" id="GO:0008270">
    <property type="term" value="F:zinc ion binding"/>
    <property type="evidence" value="ECO:0007669"/>
    <property type="project" value="UniProtKB-KW"/>
</dbReference>
<evidence type="ECO:0000259" key="7">
    <source>
        <dbReference type="PROSITE" id="PS50119"/>
    </source>
</evidence>
<keyword evidence="1" id="KW-0479">Metal-binding</keyword>
<evidence type="ECO:0000313" key="8">
    <source>
        <dbReference type="EMBL" id="JAV28796.1"/>
    </source>
</evidence>
<keyword evidence="5" id="KW-0175">Coiled coil</keyword>
<keyword evidence="3" id="KW-0862">Zinc</keyword>
<sequence length="500" mass="57215">MSALYFPAELSLADTNCVICQDDAKNPVFCTTCKKMLCYTCIMRCESSAGCPTCRGQIERNALRDQCKLYSCEVHDQLVTMLCTDCEVCVCKQCLGKDADHAKHSFVSIDSIRAEMAQAMDKLYEYMELVDGFTGLGTMKNINGELAEKYFTFSNVLQANIDKIKSTVAEIEEHNLKNLIKNRKEIKALLQATVDELDQMNEPEPREIYELEVFPMELNPKPSGNFSNVYKTKINDNFGNRWKIHFLPKYRVICGTRSPNFCAFYLTLKSGIPGRYEVNIDAENPHIKFQKVLEFFNIASTSSTYVLTQYSGEDPFQALTVSIRPTNFKYHLQCSKLYQQLISKPTNNTFDVVFFKIKRFFEDHETSEPDLQNCRSNKVEKLFKDKTGTQWRISIEVNQSNSFKLQLEHYDGASGRYEFFVELVNPNDESLNVKYTACHRFAFGSTYCIRKFANLLFSTAASSRACQNIKVGIRPAPELTGTKRIREEAQRMLRKLAGNG</sequence>
<organism evidence="8">
    <name type="scientific">Culex tarsalis</name>
    <name type="common">Encephalitis mosquito</name>
    <dbReference type="NCBI Taxonomy" id="7177"/>
    <lineage>
        <taxon>Eukaryota</taxon>
        <taxon>Metazoa</taxon>
        <taxon>Ecdysozoa</taxon>
        <taxon>Arthropoda</taxon>
        <taxon>Hexapoda</taxon>
        <taxon>Insecta</taxon>
        <taxon>Pterygota</taxon>
        <taxon>Neoptera</taxon>
        <taxon>Endopterygota</taxon>
        <taxon>Diptera</taxon>
        <taxon>Nematocera</taxon>
        <taxon>Culicoidea</taxon>
        <taxon>Culicidae</taxon>
        <taxon>Culicinae</taxon>
        <taxon>Culicini</taxon>
        <taxon>Culex</taxon>
        <taxon>Culex</taxon>
    </lineage>
</organism>
<dbReference type="InterPro" id="IPR000315">
    <property type="entry name" value="Znf_B-box"/>
</dbReference>
<protein>
    <submittedName>
        <fullName evidence="8">Putative nuclear pore complex protein</fullName>
    </submittedName>
</protein>
<evidence type="ECO:0000256" key="4">
    <source>
        <dbReference type="PROSITE-ProRule" id="PRU00024"/>
    </source>
</evidence>
<evidence type="ECO:0000256" key="1">
    <source>
        <dbReference type="ARBA" id="ARBA00022723"/>
    </source>
</evidence>
<dbReference type="Gene3D" id="3.30.160.60">
    <property type="entry name" value="Classic Zinc Finger"/>
    <property type="match status" value="1"/>
</dbReference>
<dbReference type="PANTHER" id="PTHR24103">
    <property type="entry name" value="E3 UBIQUITIN-PROTEIN LIGASE TRIM"/>
    <property type="match status" value="1"/>
</dbReference>
<dbReference type="Pfam" id="PF00643">
    <property type="entry name" value="zf-B_box"/>
    <property type="match status" value="1"/>
</dbReference>
<evidence type="ECO:0000259" key="6">
    <source>
        <dbReference type="PROSITE" id="PS50089"/>
    </source>
</evidence>
<evidence type="ECO:0000256" key="5">
    <source>
        <dbReference type="SAM" id="Coils"/>
    </source>
</evidence>
<feature type="domain" description="B box-type" evidence="7">
    <location>
        <begin position="67"/>
        <end position="109"/>
    </location>
</feature>
<evidence type="ECO:0000256" key="3">
    <source>
        <dbReference type="ARBA" id="ARBA00022833"/>
    </source>
</evidence>
<accession>A0A1Q3FMS1</accession>